<dbReference type="WBParaSite" id="HNAJ_0000099201-mRNA-1">
    <property type="protein sequence ID" value="HNAJ_0000099201-mRNA-1"/>
    <property type="gene ID" value="HNAJ_0000099201"/>
</dbReference>
<accession>A0A0R3T252</accession>
<organism evidence="2">
    <name type="scientific">Rodentolepis nana</name>
    <name type="common">Dwarf tapeworm</name>
    <name type="synonym">Hymenolepis nana</name>
    <dbReference type="NCBI Taxonomy" id="102285"/>
    <lineage>
        <taxon>Eukaryota</taxon>
        <taxon>Metazoa</taxon>
        <taxon>Spiralia</taxon>
        <taxon>Lophotrochozoa</taxon>
        <taxon>Platyhelminthes</taxon>
        <taxon>Cestoda</taxon>
        <taxon>Eucestoda</taxon>
        <taxon>Cyclophyllidea</taxon>
        <taxon>Hymenolepididae</taxon>
        <taxon>Rodentolepis</taxon>
    </lineage>
</organism>
<proteinExistence type="predicted"/>
<sequence length="33" mass="3778">LIEGLPDIRRDNFSGKSDSINTGEVTPSYRQRR</sequence>
<protein>
    <submittedName>
        <fullName evidence="2">Variable lymphocyte receptor A cassette</fullName>
    </submittedName>
</protein>
<feature type="compositionally biased region" description="Polar residues" evidence="1">
    <location>
        <begin position="14"/>
        <end position="33"/>
    </location>
</feature>
<dbReference type="AlphaFoldDB" id="A0A0R3T252"/>
<feature type="region of interest" description="Disordered" evidence="1">
    <location>
        <begin position="1"/>
        <end position="33"/>
    </location>
</feature>
<evidence type="ECO:0000256" key="1">
    <source>
        <dbReference type="SAM" id="MobiDB-lite"/>
    </source>
</evidence>
<reference evidence="2" key="1">
    <citation type="submission" date="2017-02" db="UniProtKB">
        <authorList>
            <consortium name="WormBaseParasite"/>
        </authorList>
    </citation>
    <scope>IDENTIFICATION</scope>
</reference>
<evidence type="ECO:0000313" key="2">
    <source>
        <dbReference type="WBParaSite" id="HNAJ_0000099201-mRNA-1"/>
    </source>
</evidence>
<name>A0A0R3T252_RODNA</name>
<feature type="compositionally biased region" description="Basic and acidic residues" evidence="1">
    <location>
        <begin position="1"/>
        <end position="13"/>
    </location>
</feature>